<reference evidence="2 3" key="1">
    <citation type="journal article" date="2019" name="Int. J. Syst. Evol. Microbiol.">
        <title>The Global Catalogue of Microorganisms (GCM) 10K type strain sequencing project: providing services to taxonomists for standard genome sequencing and annotation.</title>
        <authorList>
            <consortium name="The Broad Institute Genomics Platform"/>
            <consortium name="The Broad Institute Genome Sequencing Center for Infectious Disease"/>
            <person name="Wu L."/>
            <person name="Ma J."/>
        </authorList>
    </citation>
    <scope>NUCLEOTIDE SEQUENCE [LARGE SCALE GENOMIC DNA]</scope>
    <source>
        <strain evidence="2 3">JCM 4788</strain>
    </source>
</reference>
<proteinExistence type="predicted"/>
<evidence type="ECO:0000256" key="1">
    <source>
        <dbReference type="SAM" id="MobiDB-lite"/>
    </source>
</evidence>
<evidence type="ECO:0000313" key="2">
    <source>
        <dbReference type="EMBL" id="GAA0385212.1"/>
    </source>
</evidence>
<feature type="compositionally biased region" description="Low complexity" evidence="1">
    <location>
        <begin position="65"/>
        <end position="79"/>
    </location>
</feature>
<name>A0ABN0Y6T9_9ACTN</name>
<sequence>MDGAHGEGMNAIQQHMFDSYRALQQGVPAPPAPGTDEVRTVREILGWREFCRVLAGRVVRRRVLATRPASAASAPATARVPEAGRCR</sequence>
<comment type="caution">
    <text evidence="2">The sequence shown here is derived from an EMBL/GenBank/DDBJ whole genome shotgun (WGS) entry which is preliminary data.</text>
</comment>
<accession>A0ABN0Y6T9</accession>
<protein>
    <submittedName>
        <fullName evidence="2">Uncharacterized protein</fullName>
    </submittedName>
</protein>
<gene>
    <name evidence="2" type="ORF">GCM10010357_02540</name>
</gene>
<keyword evidence="3" id="KW-1185">Reference proteome</keyword>
<organism evidence="2 3">
    <name type="scientific">Streptomyces luteireticuli</name>
    <dbReference type="NCBI Taxonomy" id="173858"/>
    <lineage>
        <taxon>Bacteria</taxon>
        <taxon>Bacillati</taxon>
        <taxon>Actinomycetota</taxon>
        <taxon>Actinomycetes</taxon>
        <taxon>Kitasatosporales</taxon>
        <taxon>Streptomycetaceae</taxon>
        <taxon>Streptomyces</taxon>
    </lineage>
</organism>
<feature type="region of interest" description="Disordered" evidence="1">
    <location>
        <begin position="65"/>
        <end position="87"/>
    </location>
</feature>
<dbReference type="EMBL" id="BAAABX010000004">
    <property type="protein sequence ID" value="GAA0385212.1"/>
    <property type="molecule type" value="Genomic_DNA"/>
</dbReference>
<evidence type="ECO:0000313" key="3">
    <source>
        <dbReference type="Proteomes" id="UP001500879"/>
    </source>
</evidence>
<dbReference type="Proteomes" id="UP001500879">
    <property type="component" value="Unassembled WGS sequence"/>
</dbReference>